<dbReference type="GO" id="GO:0004553">
    <property type="term" value="F:hydrolase activity, hydrolyzing O-glycosyl compounds"/>
    <property type="evidence" value="ECO:0007669"/>
    <property type="project" value="UniProtKB-ARBA"/>
</dbReference>
<feature type="domain" description="GH15-like" evidence="1">
    <location>
        <begin position="275"/>
        <end position="647"/>
    </location>
</feature>
<dbReference type="EMBL" id="LANJ01000016">
    <property type="protein sequence ID" value="KKC37778.1"/>
    <property type="molecule type" value="Genomic_DNA"/>
</dbReference>
<dbReference type="PANTHER" id="PTHR31616">
    <property type="entry name" value="TREHALASE"/>
    <property type="match status" value="1"/>
</dbReference>
<dbReference type="InterPro" id="IPR011013">
    <property type="entry name" value="Gal_mutarotase_sf_dom"/>
</dbReference>
<dbReference type="Gene3D" id="1.50.10.10">
    <property type="match status" value="1"/>
</dbReference>
<gene>
    <name evidence="3" type="ORF">WH87_08720</name>
</gene>
<name>A0A0F5QAM2_9HYPH</name>
<protein>
    <submittedName>
        <fullName evidence="3">Glucan 1,4-alpha-glucosidase</fullName>
    </submittedName>
</protein>
<dbReference type="InterPro" id="IPR015220">
    <property type="entry name" value="Glucodextranase_N"/>
</dbReference>
<keyword evidence="4" id="KW-1185">Reference proteome</keyword>
<accession>A0A0F5QAM2</accession>
<evidence type="ECO:0000259" key="2">
    <source>
        <dbReference type="Pfam" id="PF09137"/>
    </source>
</evidence>
<dbReference type="GO" id="GO:0030246">
    <property type="term" value="F:carbohydrate binding"/>
    <property type="evidence" value="ECO:0007669"/>
    <property type="project" value="InterPro"/>
</dbReference>
<dbReference type="RefSeq" id="WP_046139465.1">
    <property type="nucleotide sequence ID" value="NZ_LANJ01000016.1"/>
</dbReference>
<dbReference type="GO" id="GO:0005975">
    <property type="term" value="P:carbohydrate metabolic process"/>
    <property type="evidence" value="ECO:0007669"/>
    <property type="project" value="InterPro"/>
</dbReference>
<proteinExistence type="predicted"/>
<reference evidence="3 4" key="1">
    <citation type="submission" date="2015-03" db="EMBL/GenBank/DDBJ databases">
        <authorList>
            <person name="Lepp D."/>
            <person name="Hassan Y.I."/>
            <person name="Li X.-Z."/>
            <person name="Zhou T."/>
        </authorList>
    </citation>
    <scope>NUCLEOTIDE SEQUENCE [LARGE SCALE GENOMIC DNA]</scope>
    <source>
        <strain evidence="3 4">E84</strain>
    </source>
</reference>
<dbReference type="STRING" id="1293439.WH87_08720"/>
<sequence length="766" mass="83727">MDSTSTPPGAPGIAPTWTSSNKDAVTTALGSSRVWATIGHGIVNEVYWPSTGHPQIRDLGFIVTTPNGWHEIKRENRYVISTLHPNAPLARVVHEGPGYRLELEFLCHPQRDSLLIKYELSGDDVRLYALLAPHLNSSASNDAWADGDLSARNGAVALCLRANLGFSRTSAGYVGASDGWQDFHANGAMTWTYPEAIEGNVSLMGELNANSGVLSLGFAETLEGARTLSRSSLADGYVETCANFVEQWHDWSTSLQIPYTTPQLRREAELSATVIKVHEDRTYAGAMVASLSVPWGNSHDDAGGYHLVWTRDTVEAAFALVAVGQLEDAGRTLDYLIGTQGEDGSWAQNYFPDGRGYWTGRQLDEVALPVLLAAKLRSVGHLTFSGPELAMVRDAIGFIVRNGPMSDQDRWEENAGASPFTLAIAISALVVSADYFDAEEREYLLALADSWNERIEEWTYAEQGPLGADLGIDGYYVRMSPKPAEGGLAGLINRRNVAHGEVPANDLIGMEFLYLVRAGLRDAHDKRITDTVKLVDTMLRAETPNGPAYYRYNGDGYGEKADGSPFDGTGVGRLWPLLTGERGHYAVLAGGDGMPYLEAMSRMIGPGGLLPEQIWDGPSMPQHELEPGFPTGSAMPLVWAHAEFLKLLAAITTGRAEETFTEIEARYARTIPSASRWFWRESSAFEAIAAGKDVQIDRDTPFTLHLGDGQWHRVVDLTSTPGPFGLHSVVLSASILEDYQTLRFTWRDSQTEAWRGQDFAITVRSA</sequence>
<evidence type="ECO:0000259" key="1">
    <source>
        <dbReference type="Pfam" id="PF00723"/>
    </source>
</evidence>
<dbReference type="CDD" id="cd07430">
    <property type="entry name" value="GH15_N"/>
    <property type="match status" value="1"/>
</dbReference>
<comment type="caution">
    <text evidence="3">The sequence shown here is derived from an EMBL/GenBank/DDBJ whole genome shotgun (WGS) entry which is preliminary data.</text>
</comment>
<dbReference type="InterPro" id="IPR014718">
    <property type="entry name" value="GH-type_carb-bd"/>
</dbReference>
<dbReference type="InterPro" id="IPR011613">
    <property type="entry name" value="GH15-like"/>
</dbReference>
<feature type="domain" description="Glucodextranase N-terminal" evidence="2">
    <location>
        <begin position="8"/>
        <end position="252"/>
    </location>
</feature>
<organism evidence="3 4">
    <name type="scientific">Devosia epidermidihirudinis</name>
    <dbReference type="NCBI Taxonomy" id="1293439"/>
    <lineage>
        <taxon>Bacteria</taxon>
        <taxon>Pseudomonadati</taxon>
        <taxon>Pseudomonadota</taxon>
        <taxon>Alphaproteobacteria</taxon>
        <taxon>Hyphomicrobiales</taxon>
        <taxon>Devosiaceae</taxon>
        <taxon>Devosia</taxon>
    </lineage>
</organism>
<dbReference type="SUPFAM" id="SSF48208">
    <property type="entry name" value="Six-hairpin glycosidases"/>
    <property type="match status" value="1"/>
</dbReference>
<dbReference type="InterPro" id="IPR008928">
    <property type="entry name" value="6-hairpin_glycosidase_sf"/>
</dbReference>
<dbReference type="Proteomes" id="UP000033411">
    <property type="component" value="Unassembled WGS sequence"/>
</dbReference>
<dbReference type="PATRIC" id="fig|1293439.3.peg.1322"/>
<dbReference type="InterPro" id="IPR012341">
    <property type="entry name" value="6hp_glycosidase-like_sf"/>
</dbReference>
<dbReference type="Pfam" id="PF09137">
    <property type="entry name" value="Glucodextran_N"/>
    <property type="match status" value="1"/>
</dbReference>
<dbReference type="PANTHER" id="PTHR31616:SF0">
    <property type="entry name" value="GLUCAN 1,4-ALPHA-GLUCOSIDASE"/>
    <property type="match status" value="1"/>
</dbReference>
<dbReference type="OrthoDB" id="9806081at2"/>
<evidence type="ECO:0000313" key="3">
    <source>
        <dbReference type="EMBL" id="KKC37778.1"/>
    </source>
</evidence>
<dbReference type="Gene3D" id="2.70.98.10">
    <property type="match status" value="1"/>
</dbReference>
<dbReference type="AlphaFoldDB" id="A0A0F5QAM2"/>
<dbReference type="Pfam" id="PF00723">
    <property type="entry name" value="Glyco_hydro_15"/>
    <property type="match status" value="1"/>
</dbReference>
<dbReference type="GO" id="GO:0016757">
    <property type="term" value="F:glycosyltransferase activity"/>
    <property type="evidence" value="ECO:0007669"/>
    <property type="project" value="UniProtKB-ARBA"/>
</dbReference>
<dbReference type="SUPFAM" id="SSF74650">
    <property type="entry name" value="Galactose mutarotase-like"/>
    <property type="match status" value="1"/>
</dbReference>
<evidence type="ECO:0000313" key="4">
    <source>
        <dbReference type="Proteomes" id="UP000033411"/>
    </source>
</evidence>